<evidence type="ECO:0000256" key="2">
    <source>
        <dbReference type="ARBA" id="ARBA00010445"/>
    </source>
</evidence>
<evidence type="ECO:0000256" key="12">
    <source>
        <dbReference type="SAM" id="MobiDB-lite"/>
    </source>
</evidence>
<comment type="subunit">
    <text evidence="11">Interacts with H3K4me3 and to a lesser extent with H3K4me2.</text>
</comment>
<keyword evidence="7 11" id="KW-0805">Transcription regulation</keyword>
<dbReference type="InterPro" id="IPR019787">
    <property type="entry name" value="Znf_PHD-finger"/>
</dbReference>
<dbReference type="GO" id="GO:0006325">
    <property type="term" value="P:chromatin organization"/>
    <property type="evidence" value="ECO:0007669"/>
    <property type="project" value="UniProtKB-UniRule"/>
</dbReference>
<keyword evidence="13" id="KW-0812">Transmembrane</keyword>
<dbReference type="GO" id="GO:0005634">
    <property type="term" value="C:nucleus"/>
    <property type="evidence" value="ECO:0007669"/>
    <property type="project" value="UniProtKB-SubCell"/>
</dbReference>
<proteinExistence type="inferred from homology"/>
<dbReference type="InterPro" id="IPR021998">
    <property type="entry name" value="Alfin_N"/>
</dbReference>
<dbReference type="InterPro" id="IPR011011">
    <property type="entry name" value="Znf_FYVE_PHD"/>
</dbReference>
<keyword evidence="6 11" id="KW-0156">Chromatin regulator</keyword>
<dbReference type="PROSITE" id="PS01359">
    <property type="entry name" value="ZF_PHD_1"/>
    <property type="match status" value="1"/>
</dbReference>
<dbReference type="FunFam" id="3.30.40.10:FF:000306">
    <property type="entry name" value="PHD finger alfin-like protein"/>
    <property type="match status" value="1"/>
</dbReference>
<keyword evidence="3 11" id="KW-0479">Metal-binding</keyword>
<dbReference type="GO" id="GO:0042393">
    <property type="term" value="F:histone binding"/>
    <property type="evidence" value="ECO:0007669"/>
    <property type="project" value="UniProtKB-UniRule"/>
</dbReference>
<dbReference type="GO" id="GO:0000976">
    <property type="term" value="F:transcription cis-regulatory region binding"/>
    <property type="evidence" value="ECO:0007669"/>
    <property type="project" value="TreeGrafter"/>
</dbReference>
<keyword evidence="13" id="KW-0472">Membrane</keyword>
<accession>A0A371FNG7</accession>
<dbReference type="GO" id="GO:0006355">
    <property type="term" value="P:regulation of DNA-templated transcription"/>
    <property type="evidence" value="ECO:0007669"/>
    <property type="project" value="UniProtKB-UniRule"/>
</dbReference>
<dbReference type="InterPro" id="IPR001965">
    <property type="entry name" value="Znf_PHD"/>
</dbReference>
<keyword evidence="9 11" id="KW-0539">Nucleus</keyword>
<comment type="subcellular location">
    <subcellularLocation>
        <location evidence="1 11">Nucleus</location>
    </subcellularLocation>
</comment>
<evidence type="ECO:0000256" key="9">
    <source>
        <dbReference type="ARBA" id="ARBA00023242"/>
    </source>
</evidence>
<evidence type="ECO:0000259" key="14">
    <source>
        <dbReference type="PROSITE" id="PS50016"/>
    </source>
</evidence>
<sequence>MASKPRTVEEIFKDYSARRTALIRALTIDVDEFYSLCEPDKDNLCLYGYPNEAWEVTLPSEELPPTLPQPASGINFAKKDKTRREWLSLVAVFSDSWLFSVAFFHGIRLNRSERKRLFGLINDRPTVFEVVTDRKPIKDKPTVDSGSKTRGITKRSSGGKVESIPKFADEGNEDDEYEHHETLCGSCGGNYNANEFWIGCDICEWWFHGKCVMITPAKAESIKQYKCPSCTLRRGRPS</sequence>
<evidence type="ECO:0000256" key="10">
    <source>
        <dbReference type="PROSITE-ProRule" id="PRU00146"/>
    </source>
</evidence>
<dbReference type="Proteomes" id="UP000257109">
    <property type="component" value="Unassembled WGS sequence"/>
</dbReference>
<dbReference type="GO" id="GO:0008270">
    <property type="term" value="F:zinc ion binding"/>
    <property type="evidence" value="ECO:0007669"/>
    <property type="project" value="UniProtKB-KW"/>
</dbReference>
<dbReference type="Gene3D" id="3.30.40.10">
    <property type="entry name" value="Zinc/RING finger domain, C3HC4 (zinc finger)"/>
    <property type="match status" value="1"/>
</dbReference>
<feature type="compositionally biased region" description="Polar residues" evidence="12">
    <location>
        <begin position="144"/>
        <end position="156"/>
    </location>
</feature>
<keyword evidence="8 11" id="KW-0804">Transcription</keyword>
<evidence type="ECO:0000313" key="15">
    <source>
        <dbReference type="EMBL" id="RDX79876.1"/>
    </source>
</evidence>
<evidence type="ECO:0000256" key="8">
    <source>
        <dbReference type="ARBA" id="ARBA00023163"/>
    </source>
</evidence>
<name>A0A371FNG7_MUCPR</name>
<dbReference type="InterPro" id="IPR045104">
    <property type="entry name" value="Alfin"/>
</dbReference>
<dbReference type="EMBL" id="QJKJ01008406">
    <property type="protein sequence ID" value="RDX79876.1"/>
    <property type="molecule type" value="Genomic_DNA"/>
</dbReference>
<keyword evidence="16" id="KW-1185">Reference proteome</keyword>
<dbReference type="InterPro" id="IPR013083">
    <property type="entry name" value="Znf_RING/FYVE/PHD"/>
</dbReference>
<dbReference type="CDD" id="cd15613">
    <property type="entry name" value="PHD_AL_plant"/>
    <property type="match status" value="1"/>
</dbReference>
<feature type="domain" description="PHD-type" evidence="14">
    <location>
        <begin position="181"/>
        <end position="233"/>
    </location>
</feature>
<comment type="caution">
    <text evidence="15">The sequence shown here is derived from an EMBL/GenBank/DDBJ whole genome shotgun (WGS) entry which is preliminary data.</text>
</comment>
<evidence type="ECO:0000313" key="16">
    <source>
        <dbReference type="Proteomes" id="UP000257109"/>
    </source>
</evidence>
<comment type="similarity">
    <text evidence="2 11">Belongs to the Alfin family.</text>
</comment>
<evidence type="ECO:0000256" key="7">
    <source>
        <dbReference type="ARBA" id="ARBA00023015"/>
    </source>
</evidence>
<dbReference type="SUPFAM" id="SSF57903">
    <property type="entry name" value="FYVE/PHD zinc finger"/>
    <property type="match status" value="1"/>
</dbReference>
<feature type="region of interest" description="Disordered" evidence="12">
    <location>
        <begin position="139"/>
        <end position="165"/>
    </location>
</feature>
<gene>
    <name evidence="15" type="primary">AL1</name>
    <name evidence="15" type="ORF">CR513_39643</name>
</gene>
<dbReference type="InterPro" id="IPR044104">
    <property type="entry name" value="PHD_AL_plant"/>
</dbReference>
<feature type="non-terminal residue" evidence="15">
    <location>
        <position position="1"/>
    </location>
</feature>
<comment type="domain">
    <text evidence="11">The PHD-type zinc finger mediates the binding to H3K4me3.</text>
</comment>
<dbReference type="PANTHER" id="PTHR12321:SF39">
    <property type="entry name" value="PHD FINGER PROTEIN ALFIN-LIKE 2"/>
    <property type="match status" value="1"/>
</dbReference>
<protein>
    <recommendedName>
        <fullName evidence="11">PHD finger protein ALFIN-LIKE</fullName>
    </recommendedName>
</protein>
<comment type="function">
    <text evidence="11">Histone-binding component that specifically recognizes H3 tails trimethylated on 'Lys-4' (H3K4me3), which mark transcription start sites of virtually all active genes.</text>
</comment>
<dbReference type="Pfam" id="PF12165">
    <property type="entry name" value="Alfin"/>
    <property type="match status" value="1"/>
</dbReference>
<dbReference type="PROSITE" id="PS50016">
    <property type="entry name" value="ZF_PHD_2"/>
    <property type="match status" value="1"/>
</dbReference>
<organism evidence="15 16">
    <name type="scientific">Mucuna pruriens</name>
    <name type="common">Velvet bean</name>
    <name type="synonym">Dolichos pruriens</name>
    <dbReference type="NCBI Taxonomy" id="157652"/>
    <lineage>
        <taxon>Eukaryota</taxon>
        <taxon>Viridiplantae</taxon>
        <taxon>Streptophyta</taxon>
        <taxon>Embryophyta</taxon>
        <taxon>Tracheophyta</taxon>
        <taxon>Spermatophyta</taxon>
        <taxon>Magnoliopsida</taxon>
        <taxon>eudicotyledons</taxon>
        <taxon>Gunneridae</taxon>
        <taxon>Pentapetalae</taxon>
        <taxon>rosids</taxon>
        <taxon>fabids</taxon>
        <taxon>Fabales</taxon>
        <taxon>Fabaceae</taxon>
        <taxon>Papilionoideae</taxon>
        <taxon>50 kb inversion clade</taxon>
        <taxon>NPAAA clade</taxon>
        <taxon>indigoferoid/millettioid clade</taxon>
        <taxon>Phaseoleae</taxon>
        <taxon>Mucuna</taxon>
    </lineage>
</organism>
<dbReference type="GO" id="GO:0003712">
    <property type="term" value="F:transcription coregulator activity"/>
    <property type="evidence" value="ECO:0007669"/>
    <property type="project" value="TreeGrafter"/>
</dbReference>
<keyword evidence="13" id="KW-1133">Transmembrane helix</keyword>
<evidence type="ECO:0000256" key="13">
    <source>
        <dbReference type="SAM" id="Phobius"/>
    </source>
</evidence>
<keyword evidence="4 10" id="KW-0863">Zinc-finger</keyword>
<feature type="transmembrane region" description="Helical" evidence="13">
    <location>
        <begin position="86"/>
        <end position="107"/>
    </location>
</feature>
<keyword evidence="5 11" id="KW-0862">Zinc</keyword>
<dbReference type="PANTHER" id="PTHR12321">
    <property type="entry name" value="CPG BINDING PROTEIN"/>
    <property type="match status" value="1"/>
</dbReference>
<dbReference type="Pfam" id="PF00628">
    <property type="entry name" value="PHD"/>
    <property type="match status" value="1"/>
</dbReference>
<evidence type="ECO:0000256" key="5">
    <source>
        <dbReference type="ARBA" id="ARBA00022833"/>
    </source>
</evidence>
<evidence type="ECO:0000256" key="3">
    <source>
        <dbReference type="ARBA" id="ARBA00022723"/>
    </source>
</evidence>
<reference evidence="15" key="1">
    <citation type="submission" date="2018-05" db="EMBL/GenBank/DDBJ databases">
        <title>Draft genome of Mucuna pruriens seed.</title>
        <authorList>
            <person name="Nnadi N.E."/>
            <person name="Vos R."/>
            <person name="Hasami M.H."/>
            <person name="Devisetty U.K."/>
            <person name="Aguiy J.C."/>
        </authorList>
    </citation>
    <scope>NUCLEOTIDE SEQUENCE [LARGE SCALE GENOMIC DNA]</scope>
    <source>
        <strain evidence="15">JCA_2017</strain>
    </source>
</reference>
<dbReference type="OrthoDB" id="436852at2759"/>
<dbReference type="InterPro" id="IPR019786">
    <property type="entry name" value="Zinc_finger_PHD-type_CS"/>
</dbReference>
<dbReference type="SMART" id="SM00249">
    <property type="entry name" value="PHD"/>
    <property type="match status" value="1"/>
</dbReference>
<dbReference type="AlphaFoldDB" id="A0A371FNG7"/>
<evidence type="ECO:0000256" key="11">
    <source>
        <dbReference type="RuleBase" id="RU369089"/>
    </source>
</evidence>
<evidence type="ECO:0000256" key="1">
    <source>
        <dbReference type="ARBA" id="ARBA00004123"/>
    </source>
</evidence>
<dbReference type="STRING" id="157652.A0A371FNG7"/>
<evidence type="ECO:0000256" key="4">
    <source>
        <dbReference type="ARBA" id="ARBA00022771"/>
    </source>
</evidence>
<evidence type="ECO:0000256" key="6">
    <source>
        <dbReference type="ARBA" id="ARBA00022853"/>
    </source>
</evidence>